<keyword evidence="1" id="KW-0812">Transmembrane</keyword>
<keyword evidence="1" id="KW-1133">Transmembrane helix</keyword>
<evidence type="ECO:0000313" key="2">
    <source>
        <dbReference type="EMBL" id="CAL1382307.1"/>
    </source>
</evidence>
<protein>
    <submittedName>
        <fullName evidence="2">Uncharacterized protein</fullName>
    </submittedName>
</protein>
<keyword evidence="3" id="KW-1185">Reference proteome</keyword>
<gene>
    <name evidence="2" type="ORF">LTRI10_LOCUS23636</name>
</gene>
<dbReference type="AlphaFoldDB" id="A0AAV2E913"/>
<sequence length="258" mass="29320">MVLNNAQLHPAVTFSNKVFIKDKEYSRYVCCFRNCAIYTSFTIQPSAFSRYDMDISCLIRNLGWQSLFEDQRFTYFPEAVRLFYVNLKRGSGPDLYSFKKTIGNFEIMVTADLLAIELGSHMTASGQVMMDNFVTMISITAMSWMILLTILVVIFQICTLLAVSLMNCAFFTSSSPSFSFLDPSRVRPCFIPPISGSFIMPIQDNASAMHHWYSATWSSMEMTTTMGGCLWHLLSLSCSENWALIFAIRSLSAMFMMI</sequence>
<keyword evidence="1" id="KW-0472">Membrane</keyword>
<name>A0AAV2E913_9ROSI</name>
<dbReference type="EMBL" id="OZ034817">
    <property type="protein sequence ID" value="CAL1382307.1"/>
    <property type="molecule type" value="Genomic_DNA"/>
</dbReference>
<dbReference type="Proteomes" id="UP001497516">
    <property type="component" value="Chromosome 4"/>
</dbReference>
<feature type="transmembrane region" description="Helical" evidence="1">
    <location>
        <begin position="146"/>
        <end position="172"/>
    </location>
</feature>
<proteinExistence type="predicted"/>
<organism evidence="2 3">
    <name type="scientific">Linum trigynum</name>
    <dbReference type="NCBI Taxonomy" id="586398"/>
    <lineage>
        <taxon>Eukaryota</taxon>
        <taxon>Viridiplantae</taxon>
        <taxon>Streptophyta</taxon>
        <taxon>Embryophyta</taxon>
        <taxon>Tracheophyta</taxon>
        <taxon>Spermatophyta</taxon>
        <taxon>Magnoliopsida</taxon>
        <taxon>eudicotyledons</taxon>
        <taxon>Gunneridae</taxon>
        <taxon>Pentapetalae</taxon>
        <taxon>rosids</taxon>
        <taxon>fabids</taxon>
        <taxon>Malpighiales</taxon>
        <taxon>Linaceae</taxon>
        <taxon>Linum</taxon>
    </lineage>
</organism>
<reference evidence="2 3" key="1">
    <citation type="submission" date="2024-04" db="EMBL/GenBank/DDBJ databases">
        <authorList>
            <person name="Fracassetti M."/>
        </authorList>
    </citation>
    <scope>NUCLEOTIDE SEQUENCE [LARGE SCALE GENOMIC DNA]</scope>
</reference>
<evidence type="ECO:0000313" key="3">
    <source>
        <dbReference type="Proteomes" id="UP001497516"/>
    </source>
</evidence>
<accession>A0AAV2E913</accession>
<evidence type="ECO:0000256" key="1">
    <source>
        <dbReference type="SAM" id="Phobius"/>
    </source>
</evidence>